<evidence type="ECO:0000313" key="3">
    <source>
        <dbReference type="Proteomes" id="UP001459277"/>
    </source>
</evidence>
<sequence length="87" mass="8704">MGDVDAGVVTEGGTSRDGPPPEANPLAQSSSSVEAQPADTLACTTGSTSRNTSGTTSGIAVWALIKKTGKLPVRIATKYVALVGENS</sequence>
<dbReference type="EMBL" id="JAZDWU010000010">
    <property type="protein sequence ID" value="KAK9988718.1"/>
    <property type="molecule type" value="Genomic_DNA"/>
</dbReference>
<comment type="caution">
    <text evidence="2">The sequence shown here is derived from an EMBL/GenBank/DDBJ whole genome shotgun (WGS) entry which is preliminary data.</text>
</comment>
<accession>A0AAW2BSQ5</accession>
<feature type="compositionally biased region" description="Low complexity" evidence="1">
    <location>
        <begin position="44"/>
        <end position="54"/>
    </location>
</feature>
<organism evidence="2 3">
    <name type="scientific">Lithocarpus litseifolius</name>
    <dbReference type="NCBI Taxonomy" id="425828"/>
    <lineage>
        <taxon>Eukaryota</taxon>
        <taxon>Viridiplantae</taxon>
        <taxon>Streptophyta</taxon>
        <taxon>Embryophyta</taxon>
        <taxon>Tracheophyta</taxon>
        <taxon>Spermatophyta</taxon>
        <taxon>Magnoliopsida</taxon>
        <taxon>eudicotyledons</taxon>
        <taxon>Gunneridae</taxon>
        <taxon>Pentapetalae</taxon>
        <taxon>rosids</taxon>
        <taxon>fabids</taxon>
        <taxon>Fagales</taxon>
        <taxon>Fagaceae</taxon>
        <taxon>Lithocarpus</taxon>
    </lineage>
</organism>
<proteinExistence type="predicted"/>
<dbReference type="Proteomes" id="UP001459277">
    <property type="component" value="Unassembled WGS sequence"/>
</dbReference>
<gene>
    <name evidence="2" type="ORF">SO802_028957</name>
</gene>
<evidence type="ECO:0000256" key="1">
    <source>
        <dbReference type="SAM" id="MobiDB-lite"/>
    </source>
</evidence>
<dbReference type="AlphaFoldDB" id="A0AAW2BSQ5"/>
<reference evidence="2 3" key="1">
    <citation type="submission" date="2024-01" db="EMBL/GenBank/DDBJ databases">
        <title>A telomere-to-telomere, gap-free genome of sweet tea (Lithocarpus litseifolius).</title>
        <authorList>
            <person name="Zhou J."/>
        </authorList>
    </citation>
    <scope>NUCLEOTIDE SEQUENCE [LARGE SCALE GENOMIC DNA]</scope>
    <source>
        <strain evidence="2">Zhou-2022a</strain>
        <tissue evidence="2">Leaf</tissue>
    </source>
</reference>
<keyword evidence="3" id="KW-1185">Reference proteome</keyword>
<evidence type="ECO:0000313" key="2">
    <source>
        <dbReference type="EMBL" id="KAK9988718.1"/>
    </source>
</evidence>
<feature type="region of interest" description="Disordered" evidence="1">
    <location>
        <begin position="1"/>
        <end position="54"/>
    </location>
</feature>
<name>A0AAW2BSQ5_9ROSI</name>
<protein>
    <submittedName>
        <fullName evidence="2">Uncharacterized protein</fullName>
    </submittedName>
</protein>